<reference evidence="2" key="1">
    <citation type="submission" date="2022-07" db="EMBL/GenBank/DDBJ databases">
        <title>Bombella genomes.</title>
        <authorList>
            <person name="Harer L."/>
            <person name="Styblova S."/>
            <person name="Ehrmann M."/>
        </authorList>
    </citation>
    <scope>NUCLEOTIDE SEQUENCE</scope>
    <source>
        <strain evidence="2">TMW 2.2559</strain>
    </source>
</reference>
<evidence type="ECO:0000256" key="1">
    <source>
        <dbReference type="SAM" id="MobiDB-lite"/>
    </source>
</evidence>
<feature type="non-terminal residue" evidence="2">
    <location>
        <position position="1"/>
    </location>
</feature>
<dbReference type="InterPro" id="IPR016913">
    <property type="entry name" value="UCP029215"/>
</dbReference>
<accession>A0ABT3WHE9</accession>
<dbReference type="Proteomes" id="UP001165633">
    <property type="component" value="Unassembled WGS sequence"/>
</dbReference>
<sequence>DTFNSLPVLEHHAETSANAHPRELTVGATMDNARFESPYLKVGMVIFDGSTIQRIQSGAQRELSCGYAYDADMTPGTYEGKPYDGRMTNIRGNHVALVDRGRAGPD</sequence>
<comment type="caution">
    <text evidence="2">The sequence shown here is derived from an EMBL/GenBank/DDBJ whole genome shotgun (WGS) entry which is preliminary data.</text>
</comment>
<dbReference type="EMBL" id="JANIDV010000025">
    <property type="protein sequence ID" value="MCX5617053.1"/>
    <property type="molecule type" value="Genomic_DNA"/>
</dbReference>
<dbReference type="RefSeq" id="WP_266128025.1">
    <property type="nucleotide sequence ID" value="NZ_JANIDV010000025.1"/>
</dbReference>
<feature type="non-terminal residue" evidence="2">
    <location>
        <position position="106"/>
    </location>
</feature>
<name>A0ABT3WHE9_9PROT</name>
<feature type="region of interest" description="Disordered" evidence="1">
    <location>
        <begin position="1"/>
        <end position="23"/>
    </location>
</feature>
<evidence type="ECO:0000313" key="2">
    <source>
        <dbReference type="EMBL" id="MCX5617053.1"/>
    </source>
</evidence>
<evidence type="ECO:0000313" key="3">
    <source>
        <dbReference type="Proteomes" id="UP001165633"/>
    </source>
</evidence>
<proteinExistence type="predicted"/>
<dbReference type="Pfam" id="PF09979">
    <property type="entry name" value="DUF2213"/>
    <property type="match status" value="1"/>
</dbReference>
<gene>
    <name evidence="2" type="ORF">NQF87_08765</name>
</gene>
<protein>
    <submittedName>
        <fullName evidence="2">DUF2213 domain-containing protein</fullName>
    </submittedName>
</protein>
<keyword evidence="3" id="KW-1185">Reference proteome</keyword>
<organism evidence="2 3">
    <name type="scientific">Bombella dulcis</name>
    <dbReference type="NCBI Taxonomy" id="2967339"/>
    <lineage>
        <taxon>Bacteria</taxon>
        <taxon>Pseudomonadati</taxon>
        <taxon>Pseudomonadota</taxon>
        <taxon>Alphaproteobacteria</taxon>
        <taxon>Acetobacterales</taxon>
        <taxon>Acetobacteraceae</taxon>
        <taxon>Bombella</taxon>
    </lineage>
</organism>